<dbReference type="GeneID" id="74947824"/>
<reference evidence="3 4" key="1">
    <citation type="journal article" date="2014" name="Int. J. Syst. Evol. Microbiol.">
        <title>Nitrososphaera viennensis gen. nov., sp. nov., an aerobic and mesophilic, ammonia-oxidizing archaeon from soil and a member of the archaeal phylum Thaumarchaeota.</title>
        <authorList>
            <person name="Stieglmeier M."/>
            <person name="Klingl A."/>
            <person name="Alves R.J."/>
            <person name="Rittmann S.K."/>
            <person name="Melcher M."/>
            <person name="Leisch N."/>
            <person name="Schleper C."/>
        </authorList>
    </citation>
    <scope>NUCLEOTIDE SEQUENCE [LARGE SCALE GENOMIC DNA]</scope>
    <source>
        <strain evidence="3">EN76</strain>
    </source>
</reference>
<dbReference type="STRING" id="926571.NVIE_025870"/>
<name>A0A060HMY6_9ARCH</name>
<feature type="region of interest" description="Disordered" evidence="1">
    <location>
        <begin position="87"/>
        <end position="116"/>
    </location>
</feature>
<proteinExistence type="predicted"/>
<accession>A0A060HMY6</accession>
<keyword evidence="2" id="KW-1133">Transmembrane helix</keyword>
<organism evidence="3 4">
    <name type="scientific">Nitrososphaera viennensis EN76</name>
    <dbReference type="NCBI Taxonomy" id="926571"/>
    <lineage>
        <taxon>Archaea</taxon>
        <taxon>Nitrososphaerota</taxon>
        <taxon>Nitrososphaeria</taxon>
        <taxon>Nitrososphaerales</taxon>
        <taxon>Nitrososphaeraceae</taxon>
        <taxon>Nitrososphaera</taxon>
    </lineage>
</organism>
<evidence type="ECO:0000313" key="3">
    <source>
        <dbReference type="EMBL" id="AIC16858.1"/>
    </source>
</evidence>
<evidence type="ECO:0000256" key="1">
    <source>
        <dbReference type="SAM" id="MobiDB-lite"/>
    </source>
</evidence>
<feature type="transmembrane region" description="Helical" evidence="2">
    <location>
        <begin position="53"/>
        <end position="76"/>
    </location>
</feature>
<evidence type="ECO:0000256" key="2">
    <source>
        <dbReference type="SAM" id="Phobius"/>
    </source>
</evidence>
<dbReference type="OrthoDB" id="384993at2157"/>
<protein>
    <submittedName>
        <fullName evidence="3">Uncharacterized protein</fullName>
    </submittedName>
</protein>
<dbReference type="HOGENOM" id="CLU_2091380_0_0_2"/>
<dbReference type="Proteomes" id="UP000027093">
    <property type="component" value="Chromosome"/>
</dbReference>
<feature type="compositionally biased region" description="Basic and acidic residues" evidence="1">
    <location>
        <begin position="92"/>
        <end position="103"/>
    </location>
</feature>
<gene>
    <name evidence="3" type="ORF">NVIE_025870</name>
</gene>
<sequence length="116" mass="11739">MVSGKLGIGAILVVIGIGGIAYAMPIEANSMVVDGNSPVIYGKAPHSPLPSSMVPYVGIVAASAASLVIGITFLSVGHMEVFKPKSVPAPKAKAEKEKEEKEAASQSSPKHAADAA</sequence>
<keyword evidence="4" id="KW-1185">Reference proteome</keyword>
<keyword evidence="2" id="KW-0812">Transmembrane</keyword>
<dbReference type="KEGG" id="nvn:NVIE_025870"/>
<dbReference type="AlphaFoldDB" id="A0A060HMY6"/>
<evidence type="ECO:0000313" key="4">
    <source>
        <dbReference type="Proteomes" id="UP000027093"/>
    </source>
</evidence>
<dbReference type="RefSeq" id="WP_075055529.1">
    <property type="nucleotide sequence ID" value="NZ_CP007536.1"/>
</dbReference>
<keyword evidence="2" id="KW-0472">Membrane</keyword>
<dbReference type="EMBL" id="CP007536">
    <property type="protein sequence ID" value="AIC16858.1"/>
    <property type="molecule type" value="Genomic_DNA"/>
</dbReference>